<accession>S0ESW1</accession>
<dbReference type="GO" id="GO:0016811">
    <property type="term" value="F:hydrolase activity, acting on carbon-nitrogen (but not peptide) bonds, in linear amides"/>
    <property type="evidence" value="ECO:0007669"/>
    <property type="project" value="TreeGrafter"/>
</dbReference>
<dbReference type="InParanoid" id="S0ESW1"/>
<keyword evidence="1" id="KW-0812">Transmembrane</keyword>
<dbReference type="PANTHER" id="PTHR12993:SF29">
    <property type="entry name" value="BLR3841 PROTEIN"/>
    <property type="match status" value="1"/>
</dbReference>
<dbReference type="RefSeq" id="WP_016482043.1">
    <property type="nucleotide sequence ID" value="NC_021487.1"/>
</dbReference>
<dbReference type="Proteomes" id="UP000014227">
    <property type="component" value="Chromosome I"/>
</dbReference>
<dbReference type="EMBL" id="HF951689">
    <property type="protein sequence ID" value="CCW34481.1"/>
    <property type="molecule type" value="Genomic_DNA"/>
</dbReference>
<dbReference type="SUPFAM" id="SSF102588">
    <property type="entry name" value="LmbE-like"/>
    <property type="match status" value="1"/>
</dbReference>
<dbReference type="Gene3D" id="3.40.50.10320">
    <property type="entry name" value="LmbE-like"/>
    <property type="match status" value="1"/>
</dbReference>
<evidence type="ECO:0000256" key="1">
    <source>
        <dbReference type="SAM" id="Phobius"/>
    </source>
</evidence>
<keyword evidence="1" id="KW-1133">Transmembrane helix</keyword>
<dbReference type="InterPro" id="IPR003737">
    <property type="entry name" value="GlcNAc_PI_deacetylase-related"/>
</dbReference>
<dbReference type="Pfam" id="PF02585">
    <property type="entry name" value="PIG-L"/>
    <property type="match status" value="1"/>
</dbReference>
<organism evidence="2 3">
    <name type="scientific">Chthonomonas calidirosea (strain DSM 23976 / ICMP 18418 / T49)</name>
    <dbReference type="NCBI Taxonomy" id="1303518"/>
    <lineage>
        <taxon>Bacteria</taxon>
        <taxon>Bacillati</taxon>
        <taxon>Armatimonadota</taxon>
        <taxon>Chthonomonadia</taxon>
        <taxon>Chthonomonadales</taxon>
        <taxon>Chthonomonadaceae</taxon>
        <taxon>Chthonomonas</taxon>
    </lineage>
</organism>
<keyword evidence="3" id="KW-1185">Reference proteome</keyword>
<dbReference type="HOGENOM" id="CLU_025055_0_0_0"/>
<name>S0ESW1_CHTCT</name>
<dbReference type="eggNOG" id="COG2120">
    <property type="taxonomic scope" value="Bacteria"/>
</dbReference>
<proteinExistence type="predicted"/>
<dbReference type="AlphaFoldDB" id="S0ESW1"/>
<feature type="transmembrane region" description="Helical" evidence="1">
    <location>
        <begin position="12"/>
        <end position="36"/>
    </location>
</feature>
<dbReference type="STRING" id="454171.CP488_00498"/>
<dbReference type="PATRIC" id="fig|1303518.3.peg.661"/>
<evidence type="ECO:0000313" key="2">
    <source>
        <dbReference type="EMBL" id="CCW34481.1"/>
    </source>
</evidence>
<gene>
    <name evidence="2" type="ORF">CCALI_00655</name>
</gene>
<sequence length="510" mass="57173">MTLNPIQRVRFCVRYLLMLIALPCVYMGGVCLALLWHEHEANANFAELHLPRMSAPTAQTRLLVFAPHPDDETLGCAGLIQQTLAAGGRVKVVILTNGDGFRTAVECDTHKMRVGPADFLQFAAHRQQESLTALSKLGLSANNVLFLGYPDQGLEKLWLDFWTPERLYTSPYTRANRVPYSKALYPNAPYCGIKLLKAIEQIMRDFQPNLIAVTDPQEDHPDHRAASYFVSLALEELRRQPSTVNWADRVLLVHYLVHRGDWPQPQGIALTFPLIPPRGMLHLGTQWMSLPLTVVQERRKLEGIEAYHSQTMMMARFLTSFARRTELFGVLPNETLPQLEGRTRLASGGNGGHWWQATTPVFLDAVGDNLLRTLEGGADLRAVCACRRGETLCLDLEFCQPVSARYRYVLQLRAFDEDGHSAATALRLRLPVTNQALPEGGWVRVDGRHLTVVLPWRLLEQETGNRQVANISFGVKAYLSRVLIDQSGMCLLSVKPANKNDHALTMLRGG</sequence>
<keyword evidence="1" id="KW-0472">Membrane</keyword>
<protein>
    <submittedName>
        <fullName evidence="2">Uncharacterized proteins, LmbE homologs</fullName>
    </submittedName>
</protein>
<dbReference type="KEGG" id="ccz:CCALI_00655"/>
<reference evidence="3" key="1">
    <citation type="submission" date="2013-03" db="EMBL/GenBank/DDBJ databases">
        <title>Genome sequence of Chthonomonas calidirosea, the first sequenced genome from the Armatimonadetes phylum (formally candidate division OP10).</title>
        <authorList>
            <person name="Lee K.C.Y."/>
            <person name="Morgan X.C."/>
            <person name="Dunfield P.F."/>
            <person name="Tamas I."/>
            <person name="Houghton K.M."/>
            <person name="Vyssotski M."/>
            <person name="Ryan J.L.J."/>
            <person name="Lagutin K."/>
            <person name="McDonald I.R."/>
            <person name="Stott M.B."/>
        </authorList>
    </citation>
    <scope>NUCLEOTIDE SEQUENCE [LARGE SCALE GENOMIC DNA]</scope>
    <source>
        <strain evidence="3">DSM 23976 / ICMP 18418 / T49</strain>
    </source>
</reference>
<dbReference type="InterPro" id="IPR024078">
    <property type="entry name" value="LmbE-like_dom_sf"/>
</dbReference>
<dbReference type="PANTHER" id="PTHR12993">
    <property type="entry name" value="N-ACETYLGLUCOSAMINYL-PHOSPHATIDYLINOSITOL DE-N-ACETYLASE-RELATED"/>
    <property type="match status" value="1"/>
</dbReference>
<evidence type="ECO:0000313" key="3">
    <source>
        <dbReference type="Proteomes" id="UP000014227"/>
    </source>
</evidence>